<dbReference type="PANTHER" id="PTHR24559">
    <property type="entry name" value="TRANSPOSON TY3-I GAG-POL POLYPROTEIN"/>
    <property type="match status" value="1"/>
</dbReference>
<dbReference type="Gene3D" id="3.10.10.10">
    <property type="entry name" value="HIV Type 1 Reverse Transcriptase, subunit A, domain 1"/>
    <property type="match status" value="1"/>
</dbReference>
<dbReference type="OrthoDB" id="10064107at2759"/>
<accession>A0A6J8EBG6</accession>
<organism evidence="1 2">
    <name type="scientific">Mytilus coruscus</name>
    <name type="common">Sea mussel</name>
    <dbReference type="NCBI Taxonomy" id="42192"/>
    <lineage>
        <taxon>Eukaryota</taxon>
        <taxon>Metazoa</taxon>
        <taxon>Spiralia</taxon>
        <taxon>Lophotrochozoa</taxon>
        <taxon>Mollusca</taxon>
        <taxon>Bivalvia</taxon>
        <taxon>Autobranchia</taxon>
        <taxon>Pteriomorphia</taxon>
        <taxon>Mytilida</taxon>
        <taxon>Mytiloidea</taxon>
        <taxon>Mytilidae</taxon>
        <taxon>Mytilinae</taxon>
        <taxon>Mytilus</taxon>
    </lineage>
</organism>
<protein>
    <recommendedName>
        <fullName evidence="3">Reverse transcriptase domain-containing protein</fullName>
    </recommendedName>
</protein>
<dbReference type="EMBL" id="CACVKT020008787">
    <property type="protein sequence ID" value="CAC5417677.1"/>
    <property type="molecule type" value="Genomic_DNA"/>
</dbReference>
<keyword evidence="2" id="KW-1185">Reference proteome</keyword>
<name>A0A6J8EBG6_MYTCO</name>
<dbReference type="InterPro" id="IPR043502">
    <property type="entry name" value="DNA/RNA_pol_sf"/>
</dbReference>
<dbReference type="PANTHER" id="PTHR24559:SF444">
    <property type="entry name" value="REVERSE TRANSCRIPTASE DOMAIN-CONTAINING PROTEIN"/>
    <property type="match status" value="1"/>
</dbReference>
<gene>
    <name evidence="1" type="ORF">MCOR_50166</name>
</gene>
<proteinExistence type="predicted"/>
<dbReference type="InterPro" id="IPR053134">
    <property type="entry name" value="RNA-dir_DNA_polymerase"/>
</dbReference>
<sequence>MCEIPVIIPKHYLNKPIILEPHDYLEKYQLMGACCSVQATWSKNARVRMQIINPNNYIITLHVNTVVAMVSHVDVSTLQTLSDSENQTIDENHMFNVEEKSNLKKKKKLSEIGQTNIYQHEIKTTHEMPMRTPPYRASPIINEEIQRQVDLLLENDIIRPSTSPYNSAVVLVKNKDNSFRMTIDYRKINAVLEATFYPLPNLNDVFDADGTVKPKFGVLRLCQWVLANWITPKIKT</sequence>
<dbReference type="AlphaFoldDB" id="A0A6J8EBG6"/>
<evidence type="ECO:0000313" key="2">
    <source>
        <dbReference type="Proteomes" id="UP000507470"/>
    </source>
</evidence>
<dbReference type="Proteomes" id="UP000507470">
    <property type="component" value="Unassembled WGS sequence"/>
</dbReference>
<dbReference type="SUPFAM" id="SSF56672">
    <property type="entry name" value="DNA/RNA polymerases"/>
    <property type="match status" value="1"/>
</dbReference>
<evidence type="ECO:0000313" key="1">
    <source>
        <dbReference type="EMBL" id="CAC5417677.1"/>
    </source>
</evidence>
<evidence type="ECO:0008006" key="3">
    <source>
        <dbReference type="Google" id="ProtNLM"/>
    </source>
</evidence>
<reference evidence="1 2" key="1">
    <citation type="submission" date="2020-06" db="EMBL/GenBank/DDBJ databases">
        <authorList>
            <person name="Li R."/>
            <person name="Bekaert M."/>
        </authorList>
    </citation>
    <scope>NUCLEOTIDE SEQUENCE [LARGE SCALE GENOMIC DNA]</scope>
    <source>
        <strain evidence="2">wild</strain>
    </source>
</reference>